<reference evidence="1 2" key="1">
    <citation type="submission" date="2020-08" db="EMBL/GenBank/DDBJ databases">
        <title>Genomic Encyclopedia of Type Strains, Phase IV (KMG-IV): sequencing the most valuable type-strain genomes for metagenomic binning, comparative biology and taxonomic classification.</title>
        <authorList>
            <person name="Goeker M."/>
        </authorList>
    </citation>
    <scope>NUCLEOTIDE SEQUENCE [LARGE SCALE GENOMIC DNA]</scope>
    <source>
        <strain evidence="1 2">DSM 29007</strain>
    </source>
</reference>
<protein>
    <submittedName>
        <fullName evidence="1">RHS repeat-associated protein</fullName>
    </submittedName>
</protein>
<dbReference type="NCBIfam" id="TIGR03696">
    <property type="entry name" value="Rhs_assc_core"/>
    <property type="match status" value="1"/>
</dbReference>
<dbReference type="InterPro" id="IPR022385">
    <property type="entry name" value="Rhs_assc_core"/>
</dbReference>
<dbReference type="AlphaFoldDB" id="A0A841H2S4"/>
<gene>
    <name evidence="1" type="ORF">HNQ61_003888</name>
</gene>
<keyword evidence="2" id="KW-1185">Reference proteome</keyword>
<dbReference type="RefSeq" id="WP_205761192.1">
    <property type="nucleotide sequence ID" value="NZ_JABDTL010000001.1"/>
</dbReference>
<comment type="caution">
    <text evidence="1">The sequence shown here is derived from an EMBL/GenBank/DDBJ whole genome shotgun (WGS) entry which is preliminary data.</text>
</comment>
<dbReference type="Proteomes" id="UP000582837">
    <property type="component" value="Unassembled WGS sequence"/>
</dbReference>
<proteinExistence type="predicted"/>
<dbReference type="EMBL" id="JACHIA010000013">
    <property type="protein sequence ID" value="MBB6072226.1"/>
    <property type="molecule type" value="Genomic_DNA"/>
</dbReference>
<evidence type="ECO:0000313" key="2">
    <source>
        <dbReference type="Proteomes" id="UP000582837"/>
    </source>
</evidence>
<name>A0A841H2S4_9BACT</name>
<evidence type="ECO:0000313" key="1">
    <source>
        <dbReference type="EMBL" id="MBB6072226.1"/>
    </source>
</evidence>
<accession>A0A841H2S4</accession>
<organism evidence="1 2">
    <name type="scientific">Longimicrobium terrae</name>
    <dbReference type="NCBI Taxonomy" id="1639882"/>
    <lineage>
        <taxon>Bacteria</taxon>
        <taxon>Pseudomonadati</taxon>
        <taxon>Gemmatimonadota</taxon>
        <taxon>Longimicrobiia</taxon>
        <taxon>Longimicrobiales</taxon>
        <taxon>Longimicrobiaceae</taxon>
        <taxon>Longimicrobium</taxon>
    </lineage>
</organism>
<dbReference type="Gene3D" id="2.180.10.10">
    <property type="entry name" value="RHS repeat-associated core"/>
    <property type="match status" value="1"/>
</dbReference>
<sequence length="295" mass="32434">MPSQPGDNETVDGYVPGRPGNINPTYLYCLAAVQWAGKYIWLDHSVRAMPPGNRSSGLGSLVHNKRDLSGNLYMRNRYYDAQAGRFSQEDPIGLAGGLNAYGFAAGDPVSYSDPYGLCADRLYKRRGLLGLFGVGEKTCPGGLSHQEYDITFAALNTLVPGSETTRLFHMLDHGGIRRVERTWRGRPAEADYKRGRINVMYGFFDGKQPGSLTGYNTPGERGWVLGHELGHIFQYETGKLVQHADNPAIPSNRAYILGLFRDQSQNGENALLQGDANLVGCRIARQPGLWGPHVC</sequence>